<dbReference type="InterPro" id="IPR024534">
    <property type="entry name" value="JetD_C"/>
</dbReference>
<gene>
    <name evidence="2" type="ORF">J2S00_003759</name>
</gene>
<comment type="caution">
    <text evidence="2">The sequence shown here is derived from an EMBL/GenBank/DDBJ whole genome shotgun (WGS) entry which is preliminary data.</text>
</comment>
<sequence length="346" mass="39955">MSKVKDIEKQLLAYIKSYKKVMIPLSELEARVPGDVSYRQFAEAVHSLEKGGILARVQSHGENGKTPSLAYTYRIKKKALRQTLHDEIQRFQLTVHPVLKLGAYLSLPEEVWQQDRPYIEKIDAYLKTYGLPSEDVPAPERAYELVGDEKWIVEGNGKEVLERIQLWERLKIIPVADPLMLAVNPNAFQHEPHFHLIVENKTTYQALQPVLSDTSFTSLIYGAGNKIISSIIHLEAQLHLEGQAHRLYYFGDVDLEGISIWYRLHQKTRAEPALPFYRALLQKPFFPGKETQRRQNEALTAFMAYFSEAEQHHLREMLAQGGYYPQEALTTFQVRHIWRNASWTAD</sequence>
<dbReference type="RefSeq" id="WP_307343378.1">
    <property type="nucleotide sequence ID" value="NZ_JAUSUQ010000023.1"/>
</dbReference>
<accession>A0ABU0CX29</accession>
<evidence type="ECO:0000259" key="1">
    <source>
        <dbReference type="Pfam" id="PF09983"/>
    </source>
</evidence>
<keyword evidence="3" id="KW-1185">Reference proteome</keyword>
<evidence type="ECO:0000313" key="3">
    <source>
        <dbReference type="Proteomes" id="UP001232445"/>
    </source>
</evidence>
<proteinExistence type="predicted"/>
<dbReference type="Pfam" id="PF09983">
    <property type="entry name" value="JetD_C"/>
    <property type="match status" value="1"/>
</dbReference>
<dbReference type="Proteomes" id="UP001232445">
    <property type="component" value="Unassembled WGS sequence"/>
</dbReference>
<feature type="domain" description="Wadjet protein JetD C-terminal" evidence="1">
    <location>
        <begin position="174"/>
        <end position="315"/>
    </location>
</feature>
<evidence type="ECO:0000313" key="2">
    <source>
        <dbReference type="EMBL" id="MDQ0340919.1"/>
    </source>
</evidence>
<dbReference type="EMBL" id="JAUSUQ010000023">
    <property type="protein sequence ID" value="MDQ0340919.1"/>
    <property type="molecule type" value="Genomic_DNA"/>
</dbReference>
<reference evidence="2 3" key="1">
    <citation type="submission" date="2023-07" db="EMBL/GenBank/DDBJ databases">
        <title>Genomic Encyclopedia of Type Strains, Phase IV (KMG-IV): sequencing the most valuable type-strain genomes for metagenomic binning, comparative biology and taxonomic classification.</title>
        <authorList>
            <person name="Goeker M."/>
        </authorList>
    </citation>
    <scope>NUCLEOTIDE SEQUENCE [LARGE SCALE GENOMIC DNA]</scope>
    <source>
        <strain evidence="2 3">DSM 17740</strain>
    </source>
</reference>
<organism evidence="2 3">
    <name type="scientific">Caldalkalibacillus uzonensis</name>
    <dbReference type="NCBI Taxonomy" id="353224"/>
    <lineage>
        <taxon>Bacteria</taxon>
        <taxon>Bacillati</taxon>
        <taxon>Bacillota</taxon>
        <taxon>Bacilli</taxon>
        <taxon>Bacillales</taxon>
        <taxon>Bacillaceae</taxon>
        <taxon>Caldalkalibacillus</taxon>
    </lineage>
</organism>
<name>A0ABU0CX29_9BACI</name>
<protein>
    <recommendedName>
        <fullName evidence="1">Wadjet protein JetD C-terminal domain-containing protein</fullName>
    </recommendedName>
</protein>